<reference evidence="1 2" key="1">
    <citation type="submission" date="2018-08" db="EMBL/GenBank/DDBJ databases">
        <title>A genome reference for cultivated species of the human gut microbiota.</title>
        <authorList>
            <person name="Zou Y."/>
            <person name="Xue W."/>
            <person name="Luo G."/>
        </authorList>
    </citation>
    <scope>NUCLEOTIDE SEQUENCE [LARGE SCALE GENOMIC DNA]</scope>
    <source>
        <strain evidence="1 2">AF24-12</strain>
    </source>
</reference>
<evidence type="ECO:0000313" key="1">
    <source>
        <dbReference type="EMBL" id="RGS19423.1"/>
    </source>
</evidence>
<dbReference type="AlphaFoldDB" id="A0A3R5WPA0"/>
<accession>A0A3R5WPA0</accession>
<evidence type="ECO:0000313" key="2">
    <source>
        <dbReference type="Proteomes" id="UP000283872"/>
    </source>
</evidence>
<dbReference type="EMBL" id="QRVA01000002">
    <property type="protein sequence ID" value="RGS19423.1"/>
    <property type="molecule type" value="Genomic_DNA"/>
</dbReference>
<gene>
    <name evidence="1" type="ORF">DWY11_01330</name>
</gene>
<comment type="caution">
    <text evidence="1">The sequence shown here is derived from an EMBL/GenBank/DDBJ whole genome shotgun (WGS) entry which is preliminary data.</text>
</comment>
<dbReference type="Proteomes" id="UP000283872">
    <property type="component" value="Unassembled WGS sequence"/>
</dbReference>
<name>A0A3R5WPA0_9BACT</name>
<sequence>MALAIKAISTLYGEEARRFLEMADETERKYDNTPWHSCHEVSLLLGVRLFNQPKCCHLNRDSH</sequence>
<protein>
    <submittedName>
        <fullName evidence="1">Uncharacterized protein</fullName>
    </submittedName>
</protein>
<proteinExistence type="predicted"/>
<organism evidence="1 2">
    <name type="scientific">Segatella copri</name>
    <dbReference type="NCBI Taxonomy" id="165179"/>
    <lineage>
        <taxon>Bacteria</taxon>
        <taxon>Pseudomonadati</taxon>
        <taxon>Bacteroidota</taxon>
        <taxon>Bacteroidia</taxon>
        <taxon>Bacteroidales</taxon>
        <taxon>Prevotellaceae</taxon>
        <taxon>Segatella</taxon>
    </lineage>
</organism>